<comment type="caution">
    <text evidence="2">The sequence shown here is derived from an EMBL/GenBank/DDBJ whole genome shotgun (WGS) entry which is preliminary data.</text>
</comment>
<keyword evidence="1" id="KW-0732">Signal</keyword>
<evidence type="ECO:0000313" key="3">
    <source>
        <dbReference type="Proteomes" id="UP000738349"/>
    </source>
</evidence>
<dbReference type="EMBL" id="JAGMUV010000022">
    <property type="protein sequence ID" value="KAH7124352.1"/>
    <property type="molecule type" value="Genomic_DNA"/>
</dbReference>
<proteinExistence type="predicted"/>
<name>A0A9P9IL38_9HYPO</name>
<reference evidence="2" key="1">
    <citation type="journal article" date="2021" name="Nat. Commun.">
        <title>Genetic determinants of endophytism in the Arabidopsis root mycobiome.</title>
        <authorList>
            <person name="Mesny F."/>
            <person name="Miyauchi S."/>
            <person name="Thiergart T."/>
            <person name="Pickel B."/>
            <person name="Atanasova L."/>
            <person name="Karlsson M."/>
            <person name="Huettel B."/>
            <person name="Barry K.W."/>
            <person name="Haridas S."/>
            <person name="Chen C."/>
            <person name="Bauer D."/>
            <person name="Andreopoulos W."/>
            <person name="Pangilinan J."/>
            <person name="LaButti K."/>
            <person name="Riley R."/>
            <person name="Lipzen A."/>
            <person name="Clum A."/>
            <person name="Drula E."/>
            <person name="Henrissat B."/>
            <person name="Kohler A."/>
            <person name="Grigoriev I.V."/>
            <person name="Martin F.M."/>
            <person name="Hacquard S."/>
        </authorList>
    </citation>
    <scope>NUCLEOTIDE SEQUENCE</scope>
    <source>
        <strain evidence="2">MPI-CAGE-AT-0147</strain>
    </source>
</reference>
<organism evidence="2 3">
    <name type="scientific">Dactylonectria macrodidyma</name>
    <dbReference type="NCBI Taxonomy" id="307937"/>
    <lineage>
        <taxon>Eukaryota</taxon>
        <taxon>Fungi</taxon>
        <taxon>Dikarya</taxon>
        <taxon>Ascomycota</taxon>
        <taxon>Pezizomycotina</taxon>
        <taxon>Sordariomycetes</taxon>
        <taxon>Hypocreomycetidae</taxon>
        <taxon>Hypocreales</taxon>
        <taxon>Nectriaceae</taxon>
        <taxon>Dactylonectria</taxon>
    </lineage>
</organism>
<evidence type="ECO:0000313" key="2">
    <source>
        <dbReference type="EMBL" id="KAH7124352.1"/>
    </source>
</evidence>
<keyword evidence="3" id="KW-1185">Reference proteome</keyword>
<feature type="signal peptide" evidence="1">
    <location>
        <begin position="1"/>
        <end position="21"/>
    </location>
</feature>
<accession>A0A9P9IL38</accession>
<protein>
    <submittedName>
        <fullName evidence="2">Uncharacterized protein</fullName>
    </submittedName>
</protein>
<dbReference type="AlphaFoldDB" id="A0A9P9IL38"/>
<gene>
    <name evidence="2" type="ORF">EDB81DRAFT_765737</name>
</gene>
<dbReference type="Proteomes" id="UP000738349">
    <property type="component" value="Unassembled WGS sequence"/>
</dbReference>
<feature type="chain" id="PRO_5040297094" evidence="1">
    <location>
        <begin position="22"/>
        <end position="137"/>
    </location>
</feature>
<evidence type="ECO:0000256" key="1">
    <source>
        <dbReference type="SAM" id="SignalP"/>
    </source>
</evidence>
<sequence length="137" mass="15630">MSAFLAFCGAIPRLFVIGVLHWSCLKRSGPEADPEGMSFKYKKFHKARARRHAIQRNGLYEGESHLVDEFHPVEEHHLIEVKIWEFHVIEEPHPVELEEPHLVGESRDIDEAYRSVVESLIHVDEPHGAGDACSSVK</sequence>